<gene>
    <name evidence="2" type="ORF">GL286_16910</name>
</gene>
<organism evidence="2 3">
    <name type="scientific">Paracoccus aestuariivivens</name>
    <dbReference type="NCBI Taxonomy" id="1820333"/>
    <lineage>
        <taxon>Bacteria</taxon>
        <taxon>Pseudomonadati</taxon>
        <taxon>Pseudomonadota</taxon>
        <taxon>Alphaproteobacteria</taxon>
        <taxon>Rhodobacterales</taxon>
        <taxon>Paracoccaceae</taxon>
        <taxon>Paracoccus</taxon>
    </lineage>
</organism>
<dbReference type="OrthoDB" id="7771109at2"/>
<dbReference type="Proteomes" id="UP000478183">
    <property type="component" value="Unassembled WGS sequence"/>
</dbReference>
<reference evidence="2 3" key="1">
    <citation type="submission" date="2019-11" db="EMBL/GenBank/DDBJ databases">
        <authorList>
            <person name="Dong K."/>
        </authorList>
    </citation>
    <scope>NUCLEOTIDE SEQUENCE [LARGE SCALE GENOMIC DNA]</scope>
    <source>
        <strain evidence="2 3">NBRC 111993</strain>
    </source>
</reference>
<feature type="region of interest" description="Disordered" evidence="1">
    <location>
        <begin position="102"/>
        <end position="194"/>
    </location>
</feature>
<proteinExistence type="predicted"/>
<evidence type="ECO:0000313" key="3">
    <source>
        <dbReference type="Proteomes" id="UP000478183"/>
    </source>
</evidence>
<name>A0A6L6JBP2_9RHOB</name>
<dbReference type="AlphaFoldDB" id="A0A6L6JBP2"/>
<accession>A0A6L6JBP2</accession>
<protein>
    <recommendedName>
        <fullName evidence="4">Helix-turn-helix domain-containing protein</fullName>
    </recommendedName>
</protein>
<comment type="caution">
    <text evidence="2">The sequence shown here is derived from an EMBL/GenBank/DDBJ whole genome shotgun (WGS) entry which is preliminary data.</text>
</comment>
<evidence type="ECO:0000313" key="2">
    <source>
        <dbReference type="EMBL" id="MTH79400.1"/>
    </source>
</evidence>
<dbReference type="EMBL" id="WMIE01000014">
    <property type="protein sequence ID" value="MTH79400.1"/>
    <property type="molecule type" value="Genomic_DNA"/>
</dbReference>
<sequence>MRQRSRRQGRAYAAIPNAAMRDERVSIEARGLLALLMTYADDWTFVVEHLQAITGVGRDKLRGMLKELEAAGYVVREVLRGDGGHLAGTEWVIVDDPEAAACGKEADPHPQDVGEQDEIDADSRPPENPSIGEDHRPPENQSIGRPPEKPTAGFSVPIRKTKDKKKPPTPLAGAGQGGVGDFSDDVRDAPAEAEQDAASSFDRFWAVYPGPVEREAARKAFNAVLASGEVEAESLIAAAVAYAGTRQVERGYPMKPANWLARGAWRELAKAGTAGKAMPASAAYLDAVALGWIKPVKEGRSYAVSSLKPAIARHMLAKSMVSADELRRVGIILR</sequence>
<evidence type="ECO:0000256" key="1">
    <source>
        <dbReference type="SAM" id="MobiDB-lite"/>
    </source>
</evidence>
<dbReference type="RefSeq" id="WP_155096752.1">
    <property type="nucleotide sequence ID" value="NZ_WMIE01000014.1"/>
</dbReference>
<keyword evidence="3" id="KW-1185">Reference proteome</keyword>
<evidence type="ECO:0008006" key="4">
    <source>
        <dbReference type="Google" id="ProtNLM"/>
    </source>
</evidence>